<gene>
    <name evidence="1" type="ORF">AABB31_01190</name>
</gene>
<name>A0AAN0M619_9RHOB</name>
<keyword evidence="2" id="KW-1185">Reference proteome</keyword>
<evidence type="ECO:0000313" key="2">
    <source>
        <dbReference type="Proteomes" id="UP001470809"/>
    </source>
</evidence>
<reference evidence="2" key="1">
    <citation type="submission" date="2024-04" db="EMBL/GenBank/DDBJ databases">
        <title>Phylogenomic analyses of a clade within the roseobacter group suggest taxonomic reassignments of species of the genera Aestuariivita, Citreicella, Loktanella, Nautella, Pelagibaca, Ruegeria, Thalassobius, Thiobacimonas and Tropicibacter, and the proposal o.</title>
        <authorList>
            <person name="Jeon C.O."/>
        </authorList>
    </citation>
    <scope>NUCLEOTIDE SEQUENCE [LARGE SCALE GENOMIC DNA]</scope>
    <source>
        <strain evidence="2">SS1-5</strain>
        <plasmid evidence="2">pSS1-5</plasmid>
    </source>
</reference>
<sequence>MIIFNRSDLERMAFLTKSAGVETLLFGQATAVQTLIAAIFSVRAFILEPAAVAVARLVRPVRFAVLLVHEPIDQQLAPREDVSLSLCILSSFDDSVGTFLVFR</sequence>
<keyword evidence="1" id="KW-0614">Plasmid</keyword>
<geneLocation type="plasmid" evidence="1 2">
    <name>pSS1-5</name>
</geneLocation>
<evidence type="ECO:0000313" key="1">
    <source>
        <dbReference type="EMBL" id="WZU65751.1"/>
    </source>
</evidence>
<organism evidence="1 2">
    <name type="scientific">Yoonia rhodophyticola</name>
    <dbReference type="NCBI Taxonomy" id="3137370"/>
    <lineage>
        <taxon>Bacteria</taxon>
        <taxon>Pseudomonadati</taxon>
        <taxon>Pseudomonadota</taxon>
        <taxon>Alphaproteobacteria</taxon>
        <taxon>Rhodobacterales</taxon>
        <taxon>Paracoccaceae</taxon>
        <taxon>Yoonia</taxon>
    </lineage>
</organism>
<accession>A0AAN0M619</accession>
<dbReference type="AlphaFoldDB" id="A0AAN0M619"/>
<dbReference type="RefSeq" id="WP_342075085.1">
    <property type="nucleotide sequence ID" value="NZ_CP151764.2"/>
</dbReference>
<dbReference type="KEGG" id="yrh:AABB31_01190"/>
<dbReference type="Proteomes" id="UP001470809">
    <property type="component" value="Plasmid pSS1-5"/>
</dbReference>
<dbReference type="EMBL" id="CP151764">
    <property type="protein sequence ID" value="WZU65751.1"/>
    <property type="molecule type" value="Genomic_DNA"/>
</dbReference>
<protein>
    <submittedName>
        <fullName evidence="1">Uncharacterized protein</fullName>
    </submittedName>
</protein>
<proteinExistence type="predicted"/>
<reference evidence="1 2" key="2">
    <citation type="submission" date="2024-08" db="EMBL/GenBank/DDBJ databases">
        <title>Phylogenomic analyses of a clade within the roseobacter group suggest taxonomic reassignments of species of the genera Aestuariivita, Citreicella, Loktanella, Nautella, Pelagibaca, Ruegeria, Thalassobius, Thiobacimonas and Tropicibacter, and the proposal o.</title>
        <authorList>
            <person name="Jeon C.O."/>
        </authorList>
    </citation>
    <scope>NUCLEOTIDE SEQUENCE [LARGE SCALE GENOMIC DNA]</scope>
    <source>
        <strain evidence="1 2">SS1-5</strain>
        <plasmid evidence="1 2">pSS1-5</plasmid>
    </source>
</reference>